<evidence type="ECO:0000313" key="2">
    <source>
        <dbReference type="EMBL" id="MBB5272661.1"/>
    </source>
</evidence>
<name>A0A7W8HJL6_9BURK</name>
<feature type="region of interest" description="Disordered" evidence="1">
    <location>
        <begin position="113"/>
        <end position="142"/>
    </location>
</feature>
<evidence type="ECO:0000256" key="1">
    <source>
        <dbReference type="SAM" id="MobiDB-lite"/>
    </source>
</evidence>
<gene>
    <name evidence="2" type="ORF">HNQ70_002684</name>
</gene>
<dbReference type="RefSeq" id="WP_183968397.1">
    <property type="nucleotide sequence ID" value="NZ_BAABEW010000012.1"/>
</dbReference>
<organism evidence="2 3">
    <name type="scientific">Quisquiliibacterium transsilvanicum</name>
    <dbReference type="NCBI Taxonomy" id="1549638"/>
    <lineage>
        <taxon>Bacteria</taxon>
        <taxon>Pseudomonadati</taxon>
        <taxon>Pseudomonadota</taxon>
        <taxon>Betaproteobacteria</taxon>
        <taxon>Burkholderiales</taxon>
        <taxon>Burkholderiaceae</taxon>
        <taxon>Quisquiliibacterium</taxon>
    </lineage>
</organism>
<keyword evidence="3" id="KW-1185">Reference proteome</keyword>
<proteinExistence type="predicted"/>
<comment type="caution">
    <text evidence="2">The sequence shown here is derived from an EMBL/GenBank/DDBJ whole genome shotgun (WGS) entry which is preliminary data.</text>
</comment>
<dbReference type="EMBL" id="JACHGB010000005">
    <property type="protein sequence ID" value="MBB5272661.1"/>
    <property type="molecule type" value="Genomic_DNA"/>
</dbReference>
<feature type="compositionally biased region" description="Basic and acidic residues" evidence="1">
    <location>
        <begin position="389"/>
        <end position="409"/>
    </location>
</feature>
<reference evidence="2 3" key="1">
    <citation type="submission" date="2020-08" db="EMBL/GenBank/DDBJ databases">
        <title>Genomic Encyclopedia of Type Strains, Phase IV (KMG-IV): sequencing the most valuable type-strain genomes for metagenomic binning, comparative biology and taxonomic classification.</title>
        <authorList>
            <person name="Goeker M."/>
        </authorList>
    </citation>
    <scope>NUCLEOTIDE SEQUENCE [LARGE SCALE GENOMIC DNA]</scope>
    <source>
        <strain evidence="2 3">DSM 29781</strain>
    </source>
</reference>
<sequence length="433" mass="45392">MSSALPGIVRLTAGSLILTAAGAAIGQQQVVKPPVAQYWMDVATHSMAGMPEMPGMPTLPFFGRGPGGGSGANVYGNTRGMSPGRWLDLALHTRARPSGTEASHAIPAGMQMGPALPLLPLPPAAPAQREPGDPSESVPEKPSGRILIYWGCGESVRAGQPRVIDLASAGPAEFGRAFGGRFAPDRGARVGPGYATWPNEKSRIEVPKGASLAGEHAVSGDGVPASLRFTLGQQQDFIPPIQLASTGGLADSIALQWQPLSAARAFYLHAMGSIGKDMVLWSSAETPDTGMGLIDYLPNATIDRWVRERVLLPASETRCAVPKGIFSGGNEGSAMLRMIAYGSELGFAHPPRPSDPRTPWEPEWSARVRVKATTMAMLGMDMGGMARPGDAEGQRDAQGADRQAQEEKPLLPGMPVIPGAGKAMDAIRGIFGR</sequence>
<accession>A0A7W8HJL6</accession>
<dbReference type="AlphaFoldDB" id="A0A7W8HJL6"/>
<feature type="region of interest" description="Disordered" evidence="1">
    <location>
        <begin position="384"/>
        <end position="417"/>
    </location>
</feature>
<evidence type="ECO:0000313" key="3">
    <source>
        <dbReference type="Proteomes" id="UP000532440"/>
    </source>
</evidence>
<protein>
    <submittedName>
        <fullName evidence="2">Uncharacterized protein</fullName>
    </submittedName>
</protein>
<dbReference type="Proteomes" id="UP000532440">
    <property type="component" value="Unassembled WGS sequence"/>
</dbReference>